<name>A0A941D2S4_9CAUL</name>
<evidence type="ECO:0000313" key="2">
    <source>
        <dbReference type="Proteomes" id="UP000622580"/>
    </source>
</evidence>
<reference evidence="1" key="1">
    <citation type="submission" date="2021-04" db="EMBL/GenBank/DDBJ databases">
        <title>Draft genome assembly of strain Phenylobacterium sp. 20VBR1 using MiniION and Illumina platforms.</title>
        <authorList>
            <person name="Thomas F.A."/>
            <person name="Krishnan K.P."/>
            <person name="Sinha R.K."/>
        </authorList>
    </citation>
    <scope>NUCLEOTIDE SEQUENCE</scope>
    <source>
        <strain evidence="1">20VBR1</strain>
    </source>
</reference>
<dbReference type="Proteomes" id="UP000622580">
    <property type="component" value="Unassembled WGS sequence"/>
</dbReference>
<organism evidence="1 2">
    <name type="scientific">Phenylobacterium glaciei</name>
    <dbReference type="NCBI Taxonomy" id="2803784"/>
    <lineage>
        <taxon>Bacteria</taxon>
        <taxon>Pseudomonadati</taxon>
        <taxon>Pseudomonadota</taxon>
        <taxon>Alphaproteobacteria</taxon>
        <taxon>Caulobacterales</taxon>
        <taxon>Caulobacteraceae</taxon>
        <taxon>Phenylobacterium</taxon>
    </lineage>
</organism>
<dbReference type="RefSeq" id="WP_215340190.1">
    <property type="nucleotide sequence ID" value="NZ_JAGSGD010000001.1"/>
</dbReference>
<dbReference type="EMBL" id="JAGSGD010000001">
    <property type="protein sequence ID" value="MBR7619783.1"/>
    <property type="molecule type" value="Genomic_DNA"/>
</dbReference>
<sequence length="129" mass="13732">MPTPPDALVFGETLAGIVRESGVMGVAELSTPAALGVFPESLLLDSLQVMRRIGIDPEEAACLCAIYMGIHQALVLADADPSVPPWPGDHGPLVVVAQARLSVERLGPLFLLFETGLGEQMGRRRQTMN</sequence>
<evidence type="ECO:0000313" key="1">
    <source>
        <dbReference type="EMBL" id="MBR7619783.1"/>
    </source>
</evidence>
<proteinExistence type="predicted"/>
<protein>
    <submittedName>
        <fullName evidence="1">Uncharacterized protein</fullName>
    </submittedName>
</protein>
<accession>A0A941D2S4</accession>
<comment type="caution">
    <text evidence="1">The sequence shown here is derived from an EMBL/GenBank/DDBJ whole genome shotgun (WGS) entry which is preliminary data.</text>
</comment>
<dbReference type="AlphaFoldDB" id="A0A941D2S4"/>
<gene>
    <name evidence="1" type="ORF">JKL49_10320</name>
</gene>
<keyword evidence="2" id="KW-1185">Reference proteome</keyword>